<organism evidence="1 2">
    <name type="scientific">Ruficoccus amylovorans</name>
    <dbReference type="NCBI Taxonomy" id="1804625"/>
    <lineage>
        <taxon>Bacteria</taxon>
        <taxon>Pseudomonadati</taxon>
        <taxon>Verrucomicrobiota</taxon>
        <taxon>Opitutia</taxon>
        <taxon>Puniceicoccales</taxon>
        <taxon>Cerasicoccaceae</taxon>
        <taxon>Ruficoccus</taxon>
    </lineage>
</organism>
<proteinExistence type="predicted"/>
<name>A0A842HFC2_9BACT</name>
<dbReference type="EMBL" id="JACHVB010000035">
    <property type="protein sequence ID" value="MBC2594920.1"/>
    <property type="molecule type" value="Genomic_DNA"/>
</dbReference>
<accession>A0A842HFC2</accession>
<evidence type="ECO:0000313" key="1">
    <source>
        <dbReference type="EMBL" id="MBC2594920.1"/>
    </source>
</evidence>
<dbReference type="AlphaFoldDB" id="A0A842HFC2"/>
<comment type="caution">
    <text evidence="1">The sequence shown here is derived from an EMBL/GenBank/DDBJ whole genome shotgun (WGS) entry which is preliminary data.</text>
</comment>
<keyword evidence="2" id="KW-1185">Reference proteome</keyword>
<protein>
    <submittedName>
        <fullName evidence="1">Uncharacterized protein</fullName>
    </submittedName>
</protein>
<dbReference type="RefSeq" id="WP_185675886.1">
    <property type="nucleotide sequence ID" value="NZ_JACHVB010000035.1"/>
</dbReference>
<dbReference type="Proteomes" id="UP000546464">
    <property type="component" value="Unassembled WGS sequence"/>
</dbReference>
<evidence type="ECO:0000313" key="2">
    <source>
        <dbReference type="Proteomes" id="UP000546464"/>
    </source>
</evidence>
<gene>
    <name evidence="1" type="ORF">H5P28_11695</name>
</gene>
<reference evidence="1 2" key="1">
    <citation type="submission" date="2020-07" db="EMBL/GenBank/DDBJ databases">
        <authorList>
            <person name="Feng X."/>
        </authorList>
    </citation>
    <scope>NUCLEOTIDE SEQUENCE [LARGE SCALE GENOMIC DNA]</scope>
    <source>
        <strain evidence="1 2">JCM31066</strain>
    </source>
</reference>
<sequence length="136" mass="15495">MAKTPPAYIGAEFEHMNRLKELADEAATAQRRAEGNLARYAEDIADSVGHMQTTLKNLSDLMTSNTLALVSDEPLPVRWYKSLASRSTVRKWIKDGLPAEYVGRDLCVRPKDFFEWRRNHVAQANTDNLIFNRESN</sequence>